<dbReference type="Gene3D" id="2.60.40.10">
    <property type="entry name" value="Immunoglobulins"/>
    <property type="match status" value="2"/>
</dbReference>
<keyword evidence="1" id="KW-0732">Signal</keyword>
<dbReference type="Proteomes" id="UP000199417">
    <property type="component" value="Unassembled WGS sequence"/>
</dbReference>
<dbReference type="InterPro" id="IPR013783">
    <property type="entry name" value="Ig-like_fold"/>
</dbReference>
<sequence length="418" mass="41922">MTQSSTLRAVGGLSAFAVAAGFAVALGAGTASAAPGSVSWSDGSSSYTRTISNVNPSGGEIITVSTQFKRNYATSNEKITMVRDQHPACLTYVPDSAHINDDGPLSNVTVAADSVTLAGDPLTTVTNPFIPPAFWPTFHISYKVGTDCAQGVPLATGLNYNGSLGAGSYPGKGPSITVGKNITTTTLAAAPSSVQQGQSVSLSATVTGGSDGNTVEFYEGANKLGEGHLAAGVATFAWTPPAEGQFSVTAKFLGTTAAIESVSAAQTVSVTPANVNTQTALTAPATAVVGEDVTLTTTVTPATATGEVQFKDGNVNVGAPVTVANGTASITRKFDEASTHSFTAHFTGTGLYQDSVSAASTLTVKDADFNTTTVLEPVTATVGVPVNLAATVMPIPDAGQVEFTVDGVPVGTADVGTG</sequence>
<proteinExistence type="predicted"/>
<dbReference type="GO" id="GO:0005975">
    <property type="term" value="P:carbohydrate metabolic process"/>
    <property type="evidence" value="ECO:0007669"/>
    <property type="project" value="UniProtKB-ARBA"/>
</dbReference>
<feature type="chain" id="PRO_5011460693" evidence="1">
    <location>
        <begin position="34"/>
        <end position="418"/>
    </location>
</feature>
<feature type="domain" description="Bacterial Ig-like" evidence="2">
    <location>
        <begin position="187"/>
        <end position="271"/>
    </location>
</feature>
<protein>
    <submittedName>
        <fullName evidence="3">Ig-like domain (Group 3)</fullName>
    </submittedName>
</protein>
<evidence type="ECO:0000256" key="1">
    <source>
        <dbReference type="SAM" id="SignalP"/>
    </source>
</evidence>
<feature type="domain" description="Bacterial Ig-like" evidence="2">
    <location>
        <begin position="282"/>
        <end position="364"/>
    </location>
</feature>
<dbReference type="InterPro" id="IPR032109">
    <property type="entry name" value="Big_3_5"/>
</dbReference>
<keyword evidence="4" id="KW-1185">Reference proteome</keyword>
<organism evidence="3 4">
    <name type="scientific">Rhodococcus tukisamuensis</name>
    <dbReference type="NCBI Taxonomy" id="168276"/>
    <lineage>
        <taxon>Bacteria</taxon>
        <taxon>Bacillati</taxon>
        <taxon>Actinomycetota</taxon>
        <taxon>Actinomycetes</taxon>
        <taxon>Mycobacteriales</taxon>
        <taxon>Nocardiaceae</taxon>
        <taxon>Rhodococcus</taxon>
    </lineage>
</organism>
<evidence type="ECO:0000313" key="3">
    <source>
        <dbReference type="EMBL" id="SDD94135.1"/>
    </source>
</evidence>
<accession>A0A1G6YWW0</accession>
<dbReference type="EMBL" id="FNAB01000008">
    <property type="protein sequence ID" value="SDD94135.1"/>
    <property type="molecule type" value="Genomic_DNA"/>
</dbReference>
<gene>
    <name evidence="3" type="ORF">SAMN05444580_1081</name>
</gene>
<dbReference type="STRING" id="168276.SAMN05444580_1081"/>
<dbReference type="Pfam" id="PF16640">
    <property type="entry name" value="Big_3_5"/>
    <property type="match status" value="2"/>
</dbReference>
<reference evidence="3 4" key="1">
    <citation type="submission" date="2016-10" db="EMBL/GenBank/DDBJ databases">
        <authorList>
            <person name="de Groot N.N."/>
        </authorList>
    </citation>
    <scope>NUCLEOTIDE SEQUENCE [LARGE SCALE GENOMIC DNA]</scope>
    <source>
        <strain evidence="3 4">JCM 11308</strain>
    </source>
</reference>
<dbReference type="AlphaFoldDB" id="A0A1G6YWW0"/>
<feature type="signal peptide" evidence="1">
    <location>
        <begin position="1"/>
        <end position="33"/>
    </location>
</feature>
<evidence type="ECO:0000313" key="4">
    <source>
        <dbReference type="Proteomes" id="UP000199417"/>
    </source>
</evidence>
<evidence type="ECO:0000259" key="2">
    <source>
        <dbReference type="Pfam" id="PF16640"/>
    </source>
</evidence>
<name>A0A1G6YWW0_9NOCA</name>
<feature type="non-terminal residue" evidence="3">
    <location>
        <position position="418"/>
    </location>
</feature>